<reference evidence="1 2" key="1">
    <citation type="submission" date="2018-11" db="EMBL/GenBank/DDBJ databases">
        <title>Lysobacter cryohumiis sp. nov., isolated from soil in the Tianshan Mountains, Xinjiang, China.</title>
        <authorList>
            <person name="Luo Y."/>
            <person name="Sheng H."/>
        </authorList>
    </citation>
    <scope>NUCLEOTIDE SEQUENCE [LARGE SCALE GENOMIC DNA]</scope>
    <source>
        <strain evidence="1 2">ZS60</strain>
    </source>
</reference>
<evidence type="ECO:0008006" key="3">
    <source>
        <dbReference type="Google" id="ProtNLM"/>
    </source>
</evidence>
<evidence type="ECO:0000313" key="1">
    <source>
        <dbReference type="EMBL" id="RNF83328.1"/>
    </source>
</evidence>
<keyword evidence="2" id="KW-1185">Reference proteome</keyword>
<dbReference type="Proteomes" id="UP000267049">
    <property type="component" value="Unassembled WGS sequence"/>
</dbReference>
<dbReference type="Gene3D" id="1.20.910.10">
    <property type="entry name" value="Heme oxygenase-like"/>
    <property type="match status" value="1"/>
</dbReference>
<dbReference type="SUPFAM" id="SSF48613">
    <property type="entry name" value="Heme oxygenase-like"/>
    <property type="match status" value="1"/>
</dbReference>
<comment type="caution">
    <text evidence="1">The sequence shown here is derived from an EMBL/GenBank/DDBJ whole genome shotgun (WGS) entry which is preliminary data.</text>
</comment>
<name>A0A3M8SPQ4_9GAMM</name>
<protein>
    <recommendedName>
        <fullName evidence="3">Iron-containing redox enzyme family protein</fullName>
    </recommendedName>
</protein>
<dbReference type="OrthoDB" id="6439845at2"/>
<dbReference type="EMBL" id="RIBS01000005">
    <property type="protein sequence ID" value="RNF83328.1"/>
    <property type="molecule type" value="Genomic_DNA"/>
</dbReference>
<dbReference type="RefSeq" id="WP_123088459.1">
    <property type="nucleotide sequence ID" value="NZ_RIBS01000005.1"/>
</dbReference>
<evidence type="ECO:0000313" key="2">
    <source>
        <dbReference type="Proteomes" id="UP000267049"/>
    </source>
</evidence>
<gene>
    <name evidence="1" type="ORF">EER27_12615</name>
</gene>
<dbReference type="AlphaFoldDB" id="A0A3M8SPQ4"/>
<dbReference type="InterPro" id="IPR016084">
    <property type="entry name" value="Haem_Oase-like_multi-hlx"/>
</dbReference>
<proteinExistence type="predicted"/>
<sequence>MSLMRRRTLLSPHCRVSVEANTLVMLTREDEYRFQVSEPQAHARILEGLREQGCPSELAARQGVDGSALEPLLVTLANDAVLLDLDAAIESSDGADTVEAMLREARFWARSVFEQPFWEDLLAGRFNRAQVLGWGVEFYHFVDAANFYMPLGIAHTRNKRNLREAIARHYIQEMDHGVIFLEGLKRSGLDRSSILVAPPLPHTQALINNLAELAIEGEVPYTAAFAVMQPGIVEPSIEALDEFYGTLSRLYPFATPMFEAFRRHARIDVDLHHEETTFTLLCREGISPPERARASLAMQTVAENFVLFFEGIQDWYGRQEDFALRRPMVAGVPA</sequence>
<organism evidence="1 2">
    <name type="scientific">Montanilutibacter psychrotolerans</name>
    <dbReference type="NCBI Taxonomy" id="1327343"/>
    <lineage>
        <taxon>Bacteria</taxon>
        <taxon>Pseudomonadati</taxon>
        <taxon>Pseudomonadota</taxon>
        <taxon>Gammaproteobacteria</taxon>
        <taxon>Lysobacterales</taxon>
        <taxon>Lysobacteraceae</taxon>
        <taxon>Montanilutibacter</taxon>
    </lineage>
</organism>
<dbReference type="Pfam" id="PF14518">
    <property type="entry name" value="Haem_oxygenas_2"/>
    <property type="match status" value="1"/>
</dbReference>
<accession>A0A3M8SPQ4</accession>